<name>A0A8H7RQ91_9FUNG</name>
<dbReference type="AlphaFoldDB" id="A0A8H7RQ91"/>
<reference evidence="2 3" key="1">
    <citation type="submission" date="2020-12" db="EMBL/GenBank/DDBJ databases">
        <title>Metabolic potential, ecology and presence of endohyphal bacteria is reflected in genomic diversity of Mucoromycotina.</title>
        <authorList>
            <person name="Muszewska A."/>
            <person name="Okrasinska A."/>
            <person name="Steczkiewicz K."/>
            <person name="Drgas O."/>
            <person name="Orlowska M."/>
            <person name="Perlinska-Lenart U."/>
            <person name="Aleksandrzak-Piekarczyk T."/>
            <person name="Szatraj K."/>
            <person name="Zielenkiewicz U."/>
            <person name="Pilsyk S."/>
            <person name="Malc E."/>
            <person name="Mieczkowski P."/>
            <person name="Kruszewska J.S."/>
            <person name="Biernat P."/>
            <person name="Pawlowska J."/>
        </authorList>
    </citation>
    <scope>NUCLEOTIDE SEQUENCE [LARGE SCALE GENOMIC DNA]</scope>
    <source>
        <strain evidence="2 3">CBS 142.35</strain>
    </source>
</reference>
<evidence type="ECO:0000313" key="3">
    <source>
        <dbReference type="Proteomes" id="UP000646827"/>
    </source>
</evidence>
<accession>A0A8H7RQ91</accession>
<evidence type="ECO:0008006" key="4">
    <source>
        <dbReference type="Google" id="ProtNLM"/>
    </source>
</evidence>
<feature type="compositionally biased region" description="Low complexity" evidence="1">
    <location>
        <begin position="110"/>
        <end position="126"/>
    </location>
</feature>
<dbReference type="Proteomes" id="UP000646827">
    <property type="component" value="Unassembled WGS sequence"/>
</dbReference>
<evidence type="ECO:0000313" key="2">
    <source>
        <dbReference type="EMBL" id="KAG2215759.1"/>
    </source>
</evidence>
<evidence type="ECO:0000256" key="1">
    <source>
        <dbReference type="SAM" id="MobiDB-lite"/>
    </source>
</evidence>
<dbReference type="InterPro" id="IPR035979">
    <property type="entry name" value="RBD_domain_sf"/>
</dbReference>
<dbReference type="EMBL" id="JAEPRB010000489">
    <property type="protein sequence ID" value="KAG2215759.1"/>
    <property type="molecule type" value="Genomic_DNA"/>
</dbReference>
<feature type="region of interest" description="Disordered" evidence="1">
    <location>
        <begin position="94"/>
        <end position="126"/>
    </location>
</feature>
<protein>
    <recommendedName>
        <fullName evidence="4">RRM domain-containing protein</fullName>
    </recommendedName>
</protein>
<organism evidence="2 3">
    <name type="scientific">Circinella minor</name>
    <dbReference type="NCBI Taxonomy" id="1195481"/>
    <lineage>
        <taxon>Eukaryota</taxon>
        <taxon>Fungi</taxon>
        <taxon>Fungi incertae sedis</taxon>
        <taxon>Mucoromycota</taxon>
        <taxon>Mucoromycotina</taxon>
        <taxon>Mucoromycetes</taxon>
        <taxon>Mucorales</taxon>
        <taxon>Lichtheimiaceae</taxon>
        <taxon>Circinella</taxon>
    </lineage>
</organism>
<dbReference type="OrthoDB" id="2298751at2759"/>
<gene>
    <name evidence="2" type="ORF">INT45_013188</name>
</gene>
<dbReference type="GO" id="GO:0003676">
    <property type="term" value="F:nucleic acid binding"/>
    <property type="evidence" value="ECO:0007669"/>
    <property type="project" value="InterPro"/>
</dbReference>
<sequence length="126" mass="14564">MIYKSFCKSCRIPTRQLCVKSRSFQNVEANVLQEQFQEWNGVLHVCKRKEHDCAFVHFASDVLASVCYHRRSNATINGKRVQILPVYKDQRPVHYAQPPLSFPPIPPPSTSASEPQQQQQQQQQPQ</sequence>
<feature type="compositionally biased region" description="Pro residues" evidence="1">
    <location>
        <begin position="100"/>
        <end position="109"/>
    </location>
</feature>
<comment type="caution">
    <text evidence="2">The sequence shown here is derived from an EMBL/GenBank/DDBJ whole genome shotgun (WGS) entry which is preliminary data.</text>
</comment>
<keyword evidence="3" id="KW-1185">Reference proteome</keyword>
<proteinExistence type="predicted"/>
<dbReference type="SUPFAM" id="SSF54928">
    <property type="entry name" value="RNA-binding domain, RBD"/>
    <property type="match status" value="1"/>
</dbReference>